<evidence type="ECO:0000256" key="1">
    <source>
        <dbReference type="SAM" id="SignalP"/>
    </source>
</evidence>
<reference evidence="3 4" key="1">
    <citation type="submission" date="2018-12" db="EMBL/GenBank/DDBJ databases">
        <title>Amycolatopsis eburnea sp. nov. actinomycete associate with arbuscular mycorrhiza fungal spore.</title>
        <authorList>
            <person name="Lumyong S."/>
            <person name="Chaiya L."/>
        </authorList>
    </citation>
    <scope>NUCLEOTIDE SEQUENCE [LARGE SCALE GENOMIC DNA]</scope>
    <source>
        <strain evidence="3 4">GLM-1</strain>
    </source>
</reference>
<keyword evidence="1" id="KW-0732">Signal</keyword>
<dbReference type="AlphaFoldDB" id="A0A3R9KD64"/>
<dbReference type="RefSeq" id="WP_125315962.1">
    <property type="nucleotide sequence ID" value="NZ_RSEC01000063.1"/>
</dbReference>
<gene>
    <name evidence="3" type="ORF">EIY87_43905</name>
</gene>
<evidence type="ECO:0000313" key="4">
    <source>
        <dbReference type="Proteomes" id="UP000267081"/>
    </source>
</evidence>
<protein>
    <recommendedName>
        <fullName evidence="2">Phytase-like domain-containing protein</fullName>
    </recommendedName>
</protein>
<proteinExistence type="predicted"/>
<comment type="caution">
    <text evidence="3">The sequence shown here is derived from an EMBL/GenBank/DDBJ whole genome shotgun (WGS) entry which is preliminary data.</text>
</comment>
<feature type="signal peptide" evidence="1">
    <location>
        <begin position="1"/>
        <end position="27"/>
    </location>
</feature>
<dbReference type="Proteomes" id="UP000267081">
    <property type="component" value="Unassembled WGS sequence"/>
</dbReference>
<dbReference type="SUPFAM" id="SSF75011">
    <property type="entry name" value="3-carboxy-cis,cis-mucoante lactonizing enzyme"/>
    <property type="match status" value="1"/>
</dbReference>
<name>A0A3R9KD64_9PSEU</name>
<evidence type="ECO:0000259" key="2">
    <source>
        <dbReference type="Pfam" id="PF13449"/>
    </source>
</evidence>
<keyword evidence="4" id="KW-1185">Reference proteome</keyword>
<evidence type="ECO:0000313" key="3">
    <source>
        <dbReference type="EMBL" id="RSD07748.1"/>
    </source>
</evidence>
<accession>A0A3R9KD64</accession>
<dbReference type="EMBL" id="RSEC01000063">
    <property type="protein sequence ID" value="RSD07748.1"/>
    <property type="molecule type" value="Genomic_DNA"/>
</dbReference>
<sequence length="327" mass="34130">MRVFRRFTAPAILFSALLAAPVGTAQAATAKWPGDPAVAVADAAGFFGENLSGLSFAGADVLWAVKNGPGTLYRLVRTGSTWGPDPANGWSSGKALHYRDGSGDPDTEGVVATPDGVFAATERDNDGDGSMLKVLRFDTTSSAKSLNAVAEWDLTDDLPAVDDNGGFEAITWVPDAFLTAGGFLDEHRKAPYDPAAYPGHGTGLYFVGLEDTGKVYAYALDQSGGGFTKVATISSGFPKIMELEFEPATGRLWSVCDDTCSGKTATLKLTGGKFTVAATYARPSKMPNYNNEGFAIAPSCSAGRKAVVWADDGNDGDHALRSGALSC</sequence>
<organism evidence="3 4">
    <name type="scientific">Amycolatopsis eburnea</name>
    <dbReference type="NCBI Taxonomy" id="2267691"/>
    <lineage>
        <taxon>Bacteria</taxon>
        <taxon>Bacillati</taxon>
        <taxon>Actinomycetota</taxon>
        <taxon>Actinomycetes</taxon>
        <taxon>Pseudonocardiales</taxon>
        <taxon>Pseudonocardiaceae</taxon>
        <taxon>Amycolatopsis</taxon>
    </lineage>
</organism>
<dbReference type="OrthoDB" id="5380360at2"/>
<feature type="chain" id="PRO_5018558392" description="Phytase-like domain-containing protein" evidence="1">
    <location>
        <begin position="28"/>
        <end position="327"/>
    </location>
</feature>
<dbReference type="InterPro" id="IPR027372">
    <property type="entry name" value="Phytase-like_dom"/>
</dbReference>
<dbReference type="Pfam" id="PF13449">
    <property type="entry name" value="Phytase-like"/>
    <property type="match status" value="1"/>
</dbReference>
<feature type="domain" description="Phytase-like" evidence="2">
    <location>
        <begin position="51"/>
        <end position="312"/>
    </location>
</feature>